<protein>
    <recommendedName>
        <fullName evidence="7">Rhomboid protease GlpG</fullName>
        <ecNumber evidence="7">3.4.21.105</ecNumber>
    </recommendedName>
    <alternativeName>
        <fullName evidence="7">Intramembrane serine protease</fullName>
    </alternativeName>
</protein>
<evidence type="ECO:0000259" key="9">
    <source>
        <dbReference type="Pfam" id="PF12122"/>
    </source>
</evidence>
<feature type="transmembrane region" description="Helical" evidence="7">
    <location>
        <begin position="140"/>
        <end position="162"/>
    </location>
</feature>
<dbReference type="InterPro" id="IPR022732">
    <property type="entry name" value="Peptidase_S54_GlpG_N"/>
</dbReference>
<dbReference type="AlphaFoldDB" id="A0A3B0LZ97"/>
<comment type="subcellular location">
    <subcellularLocation>
        <location evidence="7">Cell membrane</location>
        <topology evidence="7">Multi-pass membrane protein</topology>
    </subcellularLocation>
    <subcellularLocation>
        <location evidence="1">Membrane</location>
        <topology evidence="1">Multi-pass membrane protein</topology>
    </subcellularLocation>
</comment>
<dbReference type="InterPro" id="IPR038236">
    <property type="entry name" value="GlpG_N_sf"/>
</dbReference>
<gene>
    <name evidence="7 10" type="primary">glpG</name>
    <name evidence="10" type="ORF">ARTV_0726</name>
</gene>
<dbReference type="Pfam" id="PF01694">
    <property type="entry name" value="Rhomboid"/>
    <property type="match status" value="1"/>
</dbReference>
<name>A0A3B0LZ97_9GAMM</name>
<evidence type="ECO:0000259" key="8">
    <source>
        <dbReference type="Pfam" id="PF01694"/>
    </source>
</evidence>
<dbReference type="PANTHER" id="PTHR43066">
    <property type="entry name" value="RHOMBOID-RELATED PROTEIN"/>
    <property type="match status" value="1"/>
</dbReference>
<feature type="domain" description="Peptidase S54 rhomboid" evidence="8">
    <location>
        <begin position="135"/>
        <end position="268"/>
    </location>
</feature>
<evidence type="ECO:0000256" key="7">
    <source>
        <dbReference type="HAMAP-Rule" id="MF_01594"/>
    </source>
</evidence>
<dbReference type="SUPFAM" id="SSF144091">
    <property type="entry name" value="Rhomboid-like"/>
    <property type="match status" value="1"/>
</dbReference>
<feature type="transmembrane region" description="Helical" evidence="7">
    <location>
        <begin position="174"/>
        <end position="190"/>
    </location>
</feature>
<dbReference type="InterPro" id="IPR023662">
    <property type="entry name" value="Rhomboid_protease_GlpG"/>
</dbReference>
<feature type="transmembrane region" description="Helical" evidence="7">
    <location>
        <begin position="101"/>
        <end position="128"/>
    </location>
</feature>
<feature type="active site" description="Nucleophile" evidence="7">
    <location>
        <position position="203"/>
    </location>
</feature>
<evidence type="ECO:0000256" key="6">
    <source>
        <dbReference type="ARBA" id="ARBA00023136"/>
    </source>
</evidence>
<evidence type="ECO:0000256" key="3">
    <source>
        <dbReference type="ARBA" id="ARBA00022519"/>
    </source>
</evidence>
<feature type="transmembrane region" description="Helical" evidence="7">
    <location>
        <begin position="196"/>
        <end position="215"/>
    </location>
</feature>
<dbReference type="InterPro" id="IPR035952">
    <property type="entry name" value="Rhomboid-like_sf"/>
</dbReference>
<dbReference type="EC" id="3.4.21.105" evidence="7"/>
<accession>A0A3B0LZ97</accession>
<feature type="transmembrane region" description="Helical" evidence="7">
    <location>
        <begin position="250"/>
        <end position="269"/>
    </location>
</feature>
<keyword evidence="7 10" id="KW-0378">Hydrolase</keyword>
<organism evidence="10">
    <name type="scientific">Arsenophonus endosymbiont of Trialeurodes vaporariorum</name>
    <dbReference type="NCBI Taxonomy" id="235567"/>
    <lineage>
        <taxon>Bacteria</taxon>
        <taxon>Pseudomonadati</taxon>
        <taxon>Pseudomonadota</taxon>
        <taxon>Gammaproteobacteria</taxon>
        <taxon>Enterobacterales</taxon>
        <taxon>Morganellaceae</taxon>
        <taxon>Arsenophonus</taxon>
    </lineage>
</organism>
<keyword evidence="4 7" id="KW-0812">Transmembrane</keyword>
<dbReference type="Gene3D" id="3.30.70.2350">
    <property type="match status" value="1"/>
</dbReference>
<evidence type="ECO:0000313" key="10">
    <source>
        <dbReference type="EMBL" id="SSW95070.1"/>
    </source>
</evidence>
<dbReference type="Gene3D" id="1.20.1540.10">
    <property type="entry name" value="Rhomboid-like"/>
    <property type="match status" value="1"/>
</dbReference>
<reference evidence="10" key="1">
    <citation type="submission" date="2018-04" db="EMBL/GenBank/DDBJ databases">
        <authorList>
            <person name="Go L.Y."/>
            <person name="Mitchell J.A."/>
        </authorList>
    </citation>
    <scope>NUCLEOTIDE SEQUENCE</scope>
    <source>
        <strain evidence="10">ARTV</strain>
    </source>
</reference>
<keyword evidence="7 10" id="KW-0645">Protease</keyword>
<dbReference type="InterPro" id="IPR022764">
    <property type="entry name" value="Peptidase_S54_rhomboid_dom"/>
</dbReference>
<evidence type="ECO:0000256" key="1">
    <source>
        <dbReference type="ARBA" id="ARBA00004141"/>
    </source>
</evidence>
<comment type="similarity">
    <text evidence="7">Belongs to the peptidase S54 family.</text>
</comment>
<dbReference type="HAMAP" id="MF_01594">
    <property type="entry name" value="Rhomboid_GlpG"/>
    <property type="match status" value="1"/>
</dbReference>
<proteinExistence type="inferred from homology"/>
<keyword evidence="6 7" id="KW-0472">Membrane</keyword>
<evidence type="ECO:0000256" key="4">
    <source>
        <dbReference type="ARBA" id="ARBA00022692"/>
    </source>
</evidence>
<dbReference type="GO" id="GO:0005886">
    <property type="term" value="C:plasma membrane"/>
    <property type="evidence" value="ECO:0007669"/>
    <property type="project" value="UniProtKB-SubCell"/>
</dbReference>
<evidence type="ECO:0000256" key="2">
    <source>
        <dbReference type="ARBA" id="ARBA00022475"/>
    </source>
</evidence>
<keyword evidence="2 7" id="KW-1003">Cell membrane</keyword>
<dbReference type="NCBIfam" id="TIGR04239">
    <property type="entry name" value="rhombo_GlpG"/>
    <property type="match status" value="1"/>
</dbReference>
<feature type="active site" evidence="7">
    <location>
        <position position="256"/>
    </location>
</feature>
<dbReference type="PANTHER" id="PTHR43066:SF26">
    <property type="entry name" value="RHOMBOID PROTEASE GLPG"/>
    <property type="match status" value="1"/>
</dbReference>
<comment type="function">
    <text evidence="7">Rhomboid-type serine protease that catalyzes intramembrane proteolysis.</text>
</comment>
<feature type="transmembrane region" description="Helical" evidence="7">
    <location>
        <begin position="227"/>
        <end position="244"/>
    </location>
</feature>
<dbReference type="GO" id="GO:0006508">
    <property type="term" value="P:proteolysis"/>
    <property type="evidence" value="ECO:0007669"/>
    <property type="project" value="UniProtKB-UniRule"/>
</dbReference>
<dbReference type="GO" id="GO:0004252">
    <property type="term" value="F:serine-type endopeptidase activity"/>
    <property type="evidence" value="ECO:0007669"/>
    <property type="project" value="UniProtKB-UniRule"/>
</dbReference>
<dbReference type="NCBIfam" id="NF008155">
    <property type="entry name" value="PRK10907.1"/>
    <property type="match status" value="1"/>
</dbReference>
<evidence type="ECO:0000256" key="5">
    <source>
        <dbReference type="ARBA" id="ARBA00022989"/>
    </source>
</evidence>
<keyword evidence="3" id="KW-0997">Cell inner membrane</keyword>
<dbReference type="Pfam" id="PF12122">
    <property type="entry name" value="Rhomboid_N"/>
    <property type="match status" value="1"/>
</dbReference>
<sequence>MIHLISIANPRLAQAFIDYMAMQNIVIEMRAEPQGKFFDLWLHDENKLDQVQQELKLFMQDPLNSRYQAASWQTGHIDKKFGYRNYLTVDYLKKQSGPLTIIVFFLAIFIYIWTLISGNDAVMAYLAWPSSTQYTEIWRIFTPALLHFSLMHILFNLMWWWYLGSQVERQLGTGKLFVIAIVSALFSNWGQSLFSGSAFGGLSGVVFSLMGYVWLTGERHPEKGISIPRGLMIFAVLWLFLGYFDIFGMKIANTAHTAGLIIGLLIGLWDNRHKPNNTKHDQYI</sequence>
<comment type="catalytic activity">
    <reaction evidence="7">
        <text>Cleaves type-1 transmembrane domains using a catalytic dyad composed of serine and histidine that are contributed by different transmembrane domains.</text>
        <dbReference type="EC" id="3.4.21.105"/>
    </reaction>
</comment>
<dbReference type="EMBL" id="UFQR01000002">
    <property type="protein sequence ID" value="SSW95070.1"/>
    <property type="molecule type" value="Genomic_DNA"/>
</dbReference>
<keyword evidence="7" id="KW-0720">Serine protease</keyword>
<keyword evidence="5 7" id="KW-1133">Transmembrane helix</keyword>
<feature type="domain" description="Peptidase S54 GlpG peptidase N-terminal" evidence="9">
    <location>
        <begin position="1"/>
        <end position="85"/>
    </location>
</feature>